<evidence type="ECO:0000313" key="2">
    <source>
        <dbReference type="Proteomes" id="UP001152320"/>
    </source>
</evidence>
<comment type="caution">
    <text evidence="1">The sequence shown here is derived from an EMBL/GenBank/DDBJ whole genome shotgun (WGS) entry which is preliminary data.</text>
</comment>
<gene>
    <name evidence="1" type="ORF">HOLleu_19736</name>
</gene>
<reference evidence="1" key="1">
    <citation type="submission" date="2021-10" db="EMBL/GenBank/DDBJ databases">
        <title>Tropical sea cucumber genome reveals ecological adaptation and Cuvierian tubules defense mechanism.</title>
        <authorList>
            <person name="Chen T."/>
        </authorList>
    </citation>
    <scope>NUCLEOTIDE SEQUENCE</scope>
    <source>
        <strain evidence="1">Nanhai2018</strain>
        <tissue evidence="1">Muscle</tissue>
    </source>
</reference>
<protein>
    <submittedName>
        <fullName evidence="1">Uncharacterized protein</fullName>
    </submittedName>
</protein>
<accession>A0A9Q1BYT4</accession>
<organism evidence="1 2">
    <name type="scientific">Holothuria leucospilota</name>
    <name type="common">Black long sea cucumber</name>
    <name type="synonym">Mertensiothuria leucospilota</name>
    <dbReference type="NCBI Taxonomy" id="206669"/>
    <lineage>
        <taxon>Eukaryota</taxon>
        <taxon>Metazoa</taxon>
        <taxon>Echinodermata</taxon>
        <taxon>Eleutherozoa</taxon>
        <taxon>Echinozoa</taxon>
        <taxon>Holothuroidea</taxon>
        <taxon>Aspidochirotacea</taxon>
        <taxon>Aspidochirotida</taxon>
        <taxon>Holothuriidae</taxon>
        <taxon>Holothuria</taxon>
    </lineage>
</organism>
<dbReference type="Proteomes" id="UP001152320">
    <property type="component" value="Chromosome 9"/>
</dbReference>
<sequence>MTSFTTHGRLVNFPPNGWLLILNNNYVNAQLLRNFCSLYKGFRFQHDVSVTHWGNYLLILFIPAQVGQINELSRSPLHLHVHLG</sequence>
<evidence type="ECO:0000313" key="1">
    <source>
        <dbReference type="EMBL" id="KAJ8035913.1"/>
    </source>
</evidence>
<proteinExistence type="predicted"/>
<dbReference type="EMBL" id="JAIZAY010000009">
    <property type="protein sequence ID" value="KAJ8035913.1"/>
    <property type="molecule type" value="Genomic_DNA"/>
</dbReference>
<keyword evidence="2" id="KW-1185">Reference proteome</keyword>
<dbReference type="AlphaFoldDB" id="A0A9Q1BYT4"/>
<name>A0A9Q1BYT4_HOLLE</name>